<feature type="region of interest" description="Disordered" evidence="1">
    <location>
        <begin position="1"/>
        <end position="37"/>
    </location>
</feature>
<dbReference type="EMBL" id="AVOT02003646">
    <property type="protein sequence ID" value="MBW0474164.1"/>
    <property type="molecule type" value="Genomic_DNA"/>
</dbReference>
<proteinExistence type="predicted"/>
<feature type="region of interest" description="Disordered" evidence="1">
    <location>
        <begin position="126"/>
        <end position="150"/>
    </location>
</feature>
<sequence length="150" mass="16985">MTPLDCTPSVHQLSENLDREPPMEGAAPSRRGGIPDTMRGRRKRVAIKKRSLLSLAPISQGLLEALLQRGLTTRRIRRERNFNLQETSLMLLSLIRTIYELVLKRRGGSKKAYVLLLVGKTQSRYASKDPRTRLDHQEASLASREKPELG</sequence>
<protein>
    <submittedName>
        <fullName evidence="2">Uncharacterized protein</fullName>
    </submittedName>
</protein>
<keyword evidence="3" id="KW-1185">Reference proteome</keyword>
<accession>A0A9Q3BX77</accession>
<reference evidence="2" key="1">
    <citation type="submission" date="2021-03" db="EMBL/GenBank/DDBJ databases">
        <title>Draft genome sequence of rust myrtle Austropuccinia psidii MF-1, a brazilian biotype.</title>
        <authorList>
            <person name="Quecine M.C."/>
            <person name="Pachon D.M.R."/>
            <person name="Bonatelli M.L."/>
            <person name="Correr F.H."/>
            <person name="Franceschini L.M."/>
            <person name="Leite T.F."/>
            <person name="Margarido G.R.A."/>
            <person name="Almeida C.A."/>
            <person name="Ferrarezi J.A."/>
            <person name="Labate C.A."/>
        </authorList>
    </citation>
    <scope>NUCLEOTIDE SEQUENCE</scope>
    <source>
        <strain evidence="2">MF-1</strain>
    </source>
</reference>
<name>A0A9Q3BX77_9BASI</name>
<comment type="caution">
    <text evidence="2">The sequence shown here is derived from an EMBL/GenBank/DDBJ whole genome shotgun (WGS) entry which is preliminary data.</text>
</comment>
<dbReference type="AlphaFoldDB" id="A0A9Q3BX77"/>
<gene>
    <name evidence="2" type="ORF">O181_013879</name>
</gene>
<evidence type="ECO:0000313" key="2">
    <source>
        <dbReference type="EMBL" id="MBW0474164.1"/>
    </source>
</evidence>
<evidence type="ECO:0000256" key="1">
    <source>
        <dbReference type="SAM" id="MobiDB-lite"/>
    </source>
</evidence>
<organism evidence="2 3">
    <name type="scientific">Austropuccinia psidii MF-1</name>
    <dbReference type="NCBI Taxonomy" id="1389203"/>
    <lineage>
        <taxon>Eukaryota</taxon>
        <taxon>Fungi</taxon>
        <taxon>Dikarya</taxon>
        <taxon>Basidiomycota</taxon>
        <taxon>Pucciniomycotina</taxon>
        <taxon>Pucciniomycetes</taxon>
        <taxon>Pucciniales</taxon>
        <taxon>Sphaerophragmiaceae</taxon>
        <taxon>Austropuccinia</taxon>
    </lineage>
</organism>
<evidence type="ECO:0000313" key="3">
    <source>
        <dbReference type="Proteomes" id="UP000765509"/>
    </source>
</evidence>
<dbReference type="Proteomes" id="UP000765509">
    <property type="component" value="Unassembled WGS sequence"/>
</dbReference>